<comment type="caution">
    <text evidence="1">The sequence shown here is derived from an EMBL/GenBank/DDBJ whole genome shotgun (WGS) entry which is preliminary data.</text>
</comment>
<name>A0A1F4XQI9_9BACT</name>
<sequence>MSDTLGKLFGSAARVKLLRLFLLNPADTFTLDDAAARARVSHTEARRDIAAFTRIKLTTRAARGRGKHYTLNGDFPYLTALQNLFLNAPAQSEEVYSRIRQAGAIKLIIVSGIFLGEWNSNLDLFVVGERIHDRKLKNNVRVLESQMGKELRYAYLSTEEFLYRLNMNDHLVRDVFDYPHRIIFDKLDIGLK</sequence>
<gene>
    <name evidence="1" type="ORF">A3D68_00560</name>
</gene>
<evidence type="ECO:0008006" key="3">
    <source>
        <dbReference type="Google" id="ProtNLM"/>
    </source>
</evidence>
<dbReference type="STRING" id="1797240.A3D68_00560"/>
<organism evidence="1 2">
    <name type="scientific">Candidatus Adlerbacteria bacterium RIFCSPHIGHO2_02_FULL_52_17</name>
    <dbReference type="NCBI Taxonomy" id="1797240"/>
    <lineage>
        <taxon>Bacteria</taxon>
        <taxon>Candidatus Adleribacteriota</taxon>
    </lineage>
</organism>
<proteinExistence type="predicted"/>
<dbReference type="AlphaFoldDB" id="A0A1F4XQI9"/>
<dbReference type="Proteomes" id="UP000177564">
    <property type="component" value="Unassembled WGS sequence"/>
</dbReference>
<evidence type="ECO:0000313" key="1">
    <source>
        <dbReference type="EMBL" id="OGC83989.1"/>
    </source>
</evidence>
<reference evidence="1 2" key="1">
    <citation type="journal article" date="2016" name="Nat. Commun.">
        <title>Thousands of microbial genomes shed light on interconnected biogeochemical processes in an aquifer system.</title>
        <authorList>
            <person name="Anantharaman K."/>
            <person name="Brown C.T."/>
            <person name="Hug L.A."/>
            <person name="Sharon I."/>
            <person name="Castelle C.J."/>
            <person name="Probst A.J."/>
            <person name="Thomas B.C."/>
            <person name="Singh A."/>
            <person name="Wilkins M.J."/>
            <person name="Karaoz U."/>
            <person name="Brodie E.L."/>
            <person name="Williams K.H."/>
            <person name="Hubbard S.S."/>
            <person name="Banfield J.F."/>
        </authorList>
    </citation>
    <scope>NUCLEOTIDE SEQUENCE [LARGE SCALE GENOMIC DNA]</scope>
</reference>
<accession>A0A1F4XQI9</accession>
<protein>
    <recommendedName>
        <fullName evidence="3">HTH arsR-type domain-containing protein</fullName>
    </recommendedName>
</protein>
<evidence type="ECO:0000313" key="2">
    <source>
        <dbReference type="Proteomes" id="UP000177564"/>
    </source>
</evidence>
<dbReference type="EMBL" id="MEWU01000005">
    <property type="protein sequence ID" value="OGC83989.1"/>
    <property type="molecule type" value="Genomic_DNA"/>
</dbReference>